<dbReference type="EMBL" id="CP090164">
    <property type="protein sequence ID" value="UJO14003.1"/>
    <property type="molecule type" value="Genomic_DNA"/>
</dbReference>
<dbReference type="RefSeq" id="XP_047758369.1">
    <property type="nucleotide sequence ID" value="XM_047901864.1"/>
</dbReference>
<dbReference type="Proteomes" id="UP000756132">
    <property type="component" value="Chromosome 2"/>
</dbReference>
<feature type="compositionally biased region" description="Basic and acidic residues" evidence="1">
    <location>
        <begin position="92"/>
        <end position="103"/>
    </location>
</feature>
<reference evidence="2" key="1">
    <citation type="submission" date="2021-12" db="EMBL/GenBank/DDBJ databases">
        <authorList>
            <person name="Zaccaron A."/>
            <person name="Stergiopoulos I."/>
        </authorList>
    </citation>
    <scope>NUCLEOTIDE SEQUENCE</scope>
    <source>
        <strain evidence="2">Race5_Kim</strain>
    </source>
</reference>
<name>A0A9Q8LC27_PASFU</name>
<feature type="region of interest" description="Disordered" evidence="1">
    <location>
        <begin position="265"/>
        <end position="306"/>
    </location>
</feature>
<feature type="region of interest" description="Disordered" evidence="1">
    <location>
        <begin position="78"/>
        <end position="112"/>
    </location>
</feature>
<dbReference type="AlphaFoldDB" id="A0A9Q8LC27"/>
<reference evidence="2" key="2">
    <citation type="journal article" date="2022" name="Microb. Genom.">
        <title>A chromosome-scale genome assembly of the tomato pathogen Cladosporium fulvum reveals a compartmentalized genome architecture and the presence of a dispensable chromosome.</title>
        <authorList>
            <person name="Zaccaron A.Z."/>
            <person name="Chen L.H."/>
            <person name="Samaras A."/>
            <person name="Stergiopoulos I."/>
        </authorList>
    </citation>
    <scope>NUCLEOTIDE SEQUENCE</scope>
    <source>
        <strain evidence="2">Race5_Kim</strain>
    </source>
</reference>
<evidence type="ECO:0000256" key="1">
    <source>
        <dbReference type="SAM" id="MobiDB-lite"/>
    </source>
</evidence>
<protein>
    <submittedName>
        <fullName evidence="2">Uncharacterized protein</fullName>
    </submittedName>
</protein>
<accession>A0A9Q8LC27</accession>
<evidence type="ECO:0000313" key="2">
    <source>
        <dbReference type="EMBL" id="UJO14003.1"/>
    </source>
</evidence>
<evidence type="ECO:0000313" key="3">
    <source>
        <dbReference type="Proteomes" id="UP000756132"/>
    </source>
</evidence>
<sequence>MDGGAQLLVCTCTEIPCDCAVPANVEQPTPSPPPPARAARPVVVQPASRASANIIRHYPAVVSSNVFYDAYVRATTSSRSPVVHDAPAESTSRPDKGKGRATESDTNGIDLLTDDDHHETEVVNGSDSNGGEDVKYLHDATPLEVTIKGSFTWNVAIFGGVTYNIEIEDCILRNVTITNCSLDSIRLFNTHLEDVHISNCELEAITCNSIELMDREFKNLKKDKQGKPYLGTYKPAALEPFDFVRIEWEKEIDIDATTNQFAGLGWRPTAEEIEQQRPEEVKIEDQKRWEDERERWETDDQEQQAR</sequence>
<dbReference type="GeneID" id="71982594"/>
<gene>
    <name evidence="2" type="ORF">CLAFUR5_02716</name>
</gene>
<keyword evidence="3" id="KW-1185">Reference proteome</keyword>
<organism evidence="2 3">
    <name type="scientific">Passalora fulva</name>
    <name type="common">Tomato leaf mold</name>
    <name type="synonym">Cladosporium fulvum</name>
    <dbReference type="NCBI Taxonomy" id="5499"/>
    <lineage>
        <taxon>Eukaryota</taxon>
        <taxon>Fungi</taxon>
        <taxon>Dikarya</taxon>
        <taxon>Ascomycota</taxon>
        <taxon>Pezizomycotina</taxon>
        <taxon>Dothideomycetes</taxon>
        <taxon>Dothideomycetidae</taxon>
        <taxon>Mycosphaerellales</taxon>
        <taxon>Mycosphaerellaceae</taxon>
        <taxon>Fulvia</taxon>
    </lineage>
</organism>
<dbReference type="KEGG" id="ffu:CLAFUR5_02716"/>
<feature type="compositionally biased region" description="Basic and acidic residues" evidence="1">
    <location>
        <begin position="274"/>
        <end position="306"/>
    </location>
</feature>
<dbReference type="SUPFAM" id="SSF141571">
    <property type="entry name" value="Pentapeptide repeat-like"/>
    <property type="match status" value="1"/>
</dbReference>
<dbReference type="Gene3D" id="2.160.20.80">
    <property type="entry name" value="E3 ubiquitin-protein ligase SopA"/>
    <property type="match status" value="1"/>
</dbReference>
<proteinExistence type="predicted"/>